<name>A0A1Y4N7A3_9FIRM</name>
<sequence length="78" mass="8332">MPTLMIYTMGDMLDWEDCSGTGHSSAGVIPTAVIAAEVLKKSGKDLLTAVVAEYEVYQRVALAGDTNIVGFNIFACLF</sequence>
<dbReference type="AlphaFoldDB" id="A0A1Y4N7A3"/>
<accession>A0A1Y4N7A3</accession>
<dbReference type="InterPro" id="IPR042183">
    <property type="entry name" value="MmgE/PrpD_sf_1"/>
</dbReference>
<feature type="domain" description="MmgE/PrpD N-terminal" evidence="1">
    <location>
        <begin position="8"/>
        <end position="70"/>
    </location>
</feature>
<dbReference type="Proteomes" id="UP000196386">
    <property type="component" value="Unassembled WGS sequence"/>
</dbReference>
<dbReference type="InterPro" id="IPR045336">
    <property type="entry name" value="MmgE_PrpD_N"/>
</dbReference>
<dbReference type="Pfam" id="PF03972">
    <property type="entry name" value="MmgE_PrpD_N"/>
    <property type="match status" value="1"/>
</dbReference>
<dbReference type="Gene3D" id="1.10.4100.10">
    <property type="entry name" value="2-methylcitrate dehydratase PrpD"/>
    <property type="match status" value="1"/>
</dbReference>
<dbReference type="InterPro" id="IPR036148">
    <property type="entry name" value="MmgE/PrpD_sf"/>
</dbReference>
<gene>
    <name evidence="2" type="ORF">B5F11_04775</name>
</gene>
<dbReference type="RefSeq" id="WP_087300008.1">
    <property type="nucleotide sequence ID" value="NZ_NFKP01000004.1"/>
</dbReference>
<reference evidence="3" key="1">
    <citation type="submission" date="2017-04" db="EMBL/GenBank/DDBJ databases">
        <title>Function of individual gut microbiota members based on whole genome sequencing of pure cultures obtained from chicken caecum.</title>
        <authorList>
            <person name="Medvecky M."/>
            <person name="Cejkova D."/>
            <person name="Polansky O."/>
            <person name="Karasova D."/>
            <person name="Kubasova T."/>
            <person name="Cizek A."/>
            <person name="Rychlik I."/>
        </authorList>
    </citation>
    <scope>NUCLEOTIDE SEQUENCE [LARGE SCALE GENOMIC DNA]</scope>
    <source>
        <strain evidence="3">An175</strain>
    </source>
</reference>
<evidence type="ECO:0000259" key="1">
    <source>
        <dbReference type="Pfam" id="PF03972"/>
    </source>
</evidence>
<dbReference type="EMBL" id="NFKP01000004">
    <property type="protein sequence ID" value="OUP70324.1"/>
    <property type="molecule type" value="Genomic_DNA"/>
</dbReference>
<comment type="caution">
    <text evidence="2">The sequence shown here is derived from an EMBL/GenBank/DDBJ whole genome shotgun (WGS) entry which is preliminary data.</text>
</comment>
<organism evidence="2 3">
    <name type="scientific">Anaerotruncus colihominis</name>
    <dbReference type="NCBI Taxonomy" id="169435"/>
    <lineage>
        <taxon>Bacteria</taxon>
        <taxon>Bacillati</taxon>
        <taxon>Bacillota</taxon>
        <taxon>Clostridia</taxon>
        <taxon>Eubacteriales</taxon>
        <taxon>Oscillospiraceae</taxon>
        <taxon>Anaerotruncus</taxon>
    </lineage>
</organism>
<evidence type="ECO:0000313" key="2">
    <source>
        <dbReference type="EMBL" id="OUP70324.1"/>
    </source>
</evidence>
<protein>
    <recommendedName>
        <fullName evidence="1">MmgE/PrpD N-terminal domain-containing protein</fullName>
    </recommendedName>
</protein>
<dbReference type="GO" id="GO:0016829">
    <property type="term" value="F:lyase activity"/>
    <property type="evidence" value="ECO:0007669"/>
    <property type="project" value="InterPro"/>
</dbReference>
<evidence type="ECO:0000313" key="3">
    <source>
        <dbReference type="Proteomes" id="UP000196386"/>
    </source>
</evidence>
<proteinExistence type="predicted"/>
<dbReference type="SUPFAM" id="SSF103378">
    <property type="entry name" value="2-methylcitrate dehydratase PrpD"/>
    <property type="match status" value="1"/>
</dbReference>